<dbReference type="Gene3D" id="3.40.630.30">
    <property type="match status" value="1"/>
</dbReference>
<dbReference type="InterPro" id="IPR000182">
    <property type="entry name" value="GNAT_dom"/>
</dbReference>
<feature type="domain" description="N-acetyltransferase" evidence="1">
    <location>
        <begin position="1"/>
        <end position="73"/>
    </location>
</feature>
<protein>
    <recommendedName>
        <fullName evidence="1">N-acetyltransferase domain-containing protein</fullName>
    </recommendedName>
</protein>
<proteinExistence type="predicted"/>
<reference evidence="3" key="1">
    <citation type="submission" date="2017-02" db="EMBL/GenBank/DDBJ databases">
        <authorList>
            <person name="Dridi B."/>
        </authorList>
    </citation>
    <scope>NUCLEOTIDE SEQUENCE [LARGE SCALE GENOMIC DNA]</scope>
    <source>
        <strain evidence="3">EB411</strain>
    </source>
</reference>
<gene>
    <name evidence="2" type="ORF">FM119_02595</name>
</gene>
<accession>A0A1R4IPH2</accession>
<sequence length="79" mass="8643">MLEYIAVDGSRAGSGLGALLVAAVRALAPDLPLVAETDDDAVGFYRRLGFAVVALDETDPRWPDRRRYRCTLRALNPEP</sequence>
<evidence type="ECO:0000313" key="3">
    <source>
        <dbReference type="Proteomes" id="UP000196778"/>
    </source>
</evidence>
<name>A0A1R4IPH2_9MICO</name>
<evidence type="ECO:0000259" key="1">
    <source>
        <dbReference type="PROSITE" id="PS51186"/>
    </source>
</evidence>
<keyword evidence="3" id="KW-1185">Reference proteome</keyword>
<dbReference type="InterPro" id="IPR016181">
    <property type="entry name" value="Acyl_CoA_acyltransferase"/>
</dbReference>
<dbReference type="Pfam" id="PF00583">
    <property type="entry name" value="Acetyltransf_1"/>
    <property type="match status" value="1"/>
</dbReference>
<dbReference type="AlphaFoldDB" id="A0A1R4IPH2"/>
<dbReference type="SUPFAM" id="SSF55729">
    <property type="entry name" value="Acyl-CoA N-acyltransferases (Nat)"/>
    <property type="match status" value="1"/>
</dbReference>
<dbReference type="PROSITE" id="PS51186">
    <property type="entry name" value="GNAT"/>
    <property type="match status" value="1"/>
</dbReference>
<evidence type="ECO:0000313" key="2">
    <source>
        <dbReference type="EMBL" id="SJN21123.1"/>
    </source>
</evidence>
<dbReference type="EMBL" id="FUKR01000017">
    <property type="protein sequence ID" value="SJN21123.1"/>
    <property type="molecule type" value="Genomic_DNA"/>
</dbReference>
<dbReference type="GO" id="GO:0016747">
    <property type="term" value="F:acyltransferase activity, transferring groups other than amino-acyl groups"/>
    <property type="evidence" value="ECO:0007669"/>
    <property type="project" value="InterPro"/>
</dbReference>
<dbReference type="Proteomes" id="UP000196778">
    <property type="component" value="Unassembled WGS sequence"/>
</dbReference>
<organism evidence="2 3">
    <name type="scientific">Mycetocola reblochoni REB411</name>
    <dbReference type="NCBI Taxonomy" id="1255698"/>
    <lineage>
        <taxon>Bacteria</taxon>
        <taxon>Bacillati</taxon>
        <taxon>Actinomycetota</taxon>
        <taxon>Actinomycetes</taxon>
        <taxon>Micrococcales</taxon>
        <taxon>Microbacteriaceae</taxon>
        <taxon>Mycetocola</taxon>
    </lineage>
</organism>